<dbReference type="InterPro" id="IPR050416">
    <property type="entry name" value="FAD-linked_Oxidoreductase"/>
</dbReference>
<comment type="caution">
    <text evidence="8">The sequence shown here is derived from an EMBL/GenBank/DDBJ whole genome shotgun (WGS) entry which is preliminary data.</text>
</comment>
<dbReference type="PROSITE" id="PS51387">
    <property type="entry name" value="FAD_PCMH"/>
    <property type="match status" value="1"/>
</dbReference>
<evidence type="ECO:0000256" key="3">
    <source>
        <dbReference type="ARBA" id="ARBA00022630"/>
    </source>
</evidence>
<keyword evidence="5" id="KW-0560">Oxidoreductase</keyword>
<dbReference type="GeneID" id="96089891"/>
<dbReference type="PANTHER" id="PTHR42973">
    <property type="entry name" value="BINDING OXIDOREDUCTASE, PUTATIVE (AFU_ORTHOLOGUE AFUA_1G17690)-RELATED"/>
    <property type="match status" value="1"/>
</dbReference>
<organism evidence="8 9">
    <name type="scientific">Alternaria dauci</name>
    <dbReference type="NCBI Taxonomy" id="48095"/>
    <lineage>
        <taxon>Eukaryota</taxon>
        <taxon>Fungi</taxon>
        <taxon>Dikarya</taxon>
        <taxon>Ascomycota</taxon>
        <taxon>Pezizomycotina</taxon>
        <taxon>Dothideomycetes</taxon>
        <taxon>Pleosporomycetidae</taxon>
        <taxon>Pleosporales</taxon>
        <taxon>Pleosporineae</taxon>
        <taxon>Pleosporaceae</taxon>
        <taxon>Alternaria</taxon>
        <taxon>Alternaria sect. Porri</taxon>
    </lineage>
</organism>
<evidence type="ECO:0000313" key="9">
    <source>
        <dbReference type="Proteomes" id="UP001578633"/>
    </source>
</evidence>
<dbReference type="SUPFAM" id="SSF56176">
    <property type="entry name" value="FAD-binding/transporter-associated domain-like"/>
    <property type="match status" value="1"/>
</dbReference>
<proteinExistence type="inferred from homology"/>
<feature type="signal peptide" evidence="6">
    <location>
        <begin position="1"/>
        <end position="31"/>
    </location>
</feature>
<dbReference type="Pfam" id="PF08031">
    <property type="entry name" value="BBE"/>
    <property type="match status" value="1"/>
</dbReference>
<comment type="similarity">
    <text evidence="2">Belongs to the oxygen-dependent FAD-linked oxidoreductase family.</text>
</comment>
<dbReference type="EMBL" id="JBHGVX010000010">
    <property type="protein sequence ID" value="KAL1791818.1"/>
    <property type="molecule type" value="Genomic_DNA"/>
</dbReference>
<evidence type="ECO:0000256" key="5">
    <source>
        <dbReference type="ARBA" id="ARBA00023002"/>
    </source>
</evidence>
<accession>A0ABR3U760</accession>
<dbReference type="Proteomes" id="UP001578633">
    <property type="component" value="Chromosome 10"/>
</dbReference>
<feature type="domain" description="FAD-binding PCMH-type" evidence="7">
    <location>
        <begin position="71"/>
        <end position="244"/>
    </location>
</feature>
<dbReference type="RefSeq" id="XP_069302402.1">
    <property type="nucleotide sequence ID" value="XM_069456226.1"/>
</dbReference>
<keyword evidence="4" id="KW-0274">FAD</keyword>
<evidence type="ECO:0000256" key="6">
    <source>
        <dbReference type="SAM" id="SignalP"/>
    </source>
</evidence>
<dbReference type="Pfam" id="PF01565">
    <property type="entry name" value="FAD_binding_4"/>
    <property type="match status" value="1"/>
</dbReference>
<name>A0ABR3U760_9PLEO</name>
<evidence type="ECO:0000256" key="2">
    <source>
        <dbReference type="ARBA" id="ARBA00005466"/>
    </source>
</evidence>
<keyword evidence="9" id="KW-1185">Reference proteome</keyword>
<sequence>MGLRHSFEPQGALRLFSNIVLAGSLLSSALAQDDSTRLRDCLTSTSILPSLASFSDAANWETVTAPWARRFNPEPAAVVVPRNRDEVAAALACAVEAGVKVSPLNGGHSYGAYGLGGVDGALVINMERFTETSFDPAKNLFTYGGGSRVGPAATWLWENHGRHFPHVRANWVGLSGSSIGGGFGTTSRFLGTPMDNLDSVEVMLYNGTIVTASRTENPELFFVIQGAGSSYGILLSLTTRTWKPEFEIATNFTISLGAVDIDTGVQALMDIQEWAMTEAPDTFALRWQLAGEWNGSGYFYGNPDEFDALFAGLVERLPNTTVTTKTTADFWAMENFAAPLLNGTADTFPPRSMYLQALVLRKDQPFTFESAKALYQYTTLAFNRTDLTKFGFLDLWGGVSRDVDDSKQAMAYSNNQWLIRWEGRLANGLTQWPADGIEYMQAGFRPFQEQLKKEGVPLRGFVNYRDTELPLEEWSVRLYGDNFEKMKRIKAELDPQGVFTTHAQSIPSSNV</sequence>
<dbReference type="InterPro" id="IPR012951">
    <property type="entry name" value="BBE"/>
</dbReference>
<dbReference type="InterPro" id="IPR016169">
    <property type="entry name" value="FAD-bd_PCMH_sub2"/>
</dbReference>
<keyword evidence="6" id="KW-0732">Signal</keyword>
<evidence type="ECO:0000313" key="8">
    <source>
        <dbReference type="EMBL" id="KAL1791818.1"/>
    </source>
</evidence>
<dbReference type="Gene3D" id="3.30.465.10">
    <property type="match status" value="1"/>
</dbReference>
<dbReference type="PANTHER" id="PTHR42973:SF39">
    <property type="entry name" value="FAD-BINDING PCMH-TYPE DOMAIN-CONTAINING PROTEIN"/>
    <property type="match status" value="1"/>
</dbReference>
<evidence type="ECO:0000259" key="7">
    <source>
        <dbReference type="PROSITE" id="PS51387"/>
    </source>
</evidence>
<dbReference type="InterPro" id="IPR036318">
    <property type="entry name" value="FAD-bd_PCMH-like_sf"/>
</dbReference>
<keyword evidence="3" id="KW-0285">Flavoprotein</keyword>
<protein>
    <recommendedName>
        <fullName evidence="7">FAD-binding PCMH-type domain-containing protein</fullName>
    </recommendedName>
</protein>
<evidence type="ECO:0000256" key="1">
    <source>
        <dbReference type="ARBA" id="ARBA00001974"/>
    </source>
</evidence>
<dbReference type="InterPro" id="IPR006094">
    <property type="entry name" value="Oxid_FAD_bind_N"/>
</dbReference>
<reference evidence="8 9" key="1">
    <citation type="submission" date="2024-09" db="EMBL/GenBank/DDBJ databases">
        <title>T2T genomes of carrot and Alternaria dauci and their utility for understanding host-pathogen interaction during carrot leaf blight disease.</title>
        <authorList>
            <person name="Liu W."/>
            <person name="Xu S."/>
            <person name="Ou C."/>
            <person name="Liu X."/>
            <person name="Zhuang F."/>
            <person name="Deng X.W."/>
        </authorList>
    </citation>
    <scope>NUCLEOTIDE SEQUENCE [LARGE SCALE GENOMIC DNA]</scope>
    <source>
        <strain evidence="8 9">A2016</strain>
    </source>
</reference>
<feature type="chain" id="PRO_5046302928" description="FAD-binding PCMH-type domain-containing protein" evidence="6">
    <location>
        <begin position="32"/>
        <end position="511"/>
    </location>
</feature>
<dbReference type="InterPro" id="IPR016166">
    <property type="entry name" value="FAD-bd_PCMH"/>
</dbReference>
<dbReference type="Gene3D" id="3.40.462.20">
    <property type="match status" value="1"/>
</dbReference>
<comment type="cofactor">
    <cofactor evidence="1">
        <name>FAD</name>
        <dbReference type="ChEBI" id="CHEBI:57692"/>
    </cofactor>
</comment>
<gene>
    <name evidence="8" type="ORF">ACET3X_009569</name>
</gene>
<evidence type="ECO:0000256" key="4">
    <source>
        <dbReference type="ARBA" id="ARBA00022827"/>
    </source>
</evidence>